<keyword evidence="1" id="KW-0732">Signal</keyword>
<dbReference type="GO" id="GO:0006508">
    <property type="term" value="P:proteolysis"/>
    <property type="evidence" value="ECO:0007669"/>
    <property type="project" value="InterPro"/>
</dbReference>
<evidence type="ECO:0000256" key="1">
    <source>
        <dbReference type="SAM" id="SignalP"/>
    </source>
</evidence>
<dbReference type="Pfam" id="PF03572">
    <property type="entry name" value="Peptidase_S41"/>
    <property type="match status" value="1"/>
</dbReference>
<dbReference type="GO" id="GO:0008236">
    <property type="term" value="F:serine-type peptidase activity"/>
    <property type="evidence" value="ECO:0007669"/>
    <property type="project" value="InterPro"/>
</dbReference>
<sequence>MKYLKIKIGLLLFLAVFSSCEKALMEPNPKTDALAVFDEYTTLVQEKYAMLEFKNVNINTLRSNLRGKINNATTQKEVFEILGEVTKSLRDGHSSLIEDQNNPNGMSISFDLEEGYPAGIDAAILVNNYIGNTVNSEIKTLAGGQGFRAVWGTLPQDRKIGYLWIPSWNVEISDDEIERIFLDLKDTKGLVFDMRTNTGGDPALATKFASYFTDKPIYNGFERFKTGPGPNDFSDSHITLQPAGSANKYLKPVMVLTDRNVYSASTTFLYSVDPVESIKTVGQRTGGGSGSIADGYLANGWYWSLSTSEFIDAQGRHLDDGVEPDIPVVLNLEDTTKDEVIERAIVELQ</sequence>
<dbReference type="InterPro" id="IPR005151">
    <property type="entry name" value="Tail-specific_protease"/>
</dbReference>
<dbReference type="GO" id="GO:0004175">
    <property type="term" value="F:endopeptidase activity"/>
    <property type="evidence" value="ECO:0007669"/>
    <property type="project" value="TreeGrafter"/>
</dbReference>
<evidence type="ECO:0000259" key="2">
    <source>
        <dbReference type="SMART" id="SM00245"/>
    </source>
</evidence>
<gene>
    <name evidence="3" type="ORF">ATO12_10050</name>
</gene>
<comment type="caution">
    <text evidence="3">The sequence shown here is derived from an EMBL/GenBank/DDBJ whole genome shotgun (WGS) entry which is preliminary data.</text>
</comment>
<dbReference type="OrthoDB" id="6397760at2"/>
<evidence type="ECO:0000313" key="4">
    <source>
        <dbReference type="Proteomes" id="UP000023541"/>
    </source>
</evidence>
<dbReference type="SUPFAM" id="SSF52096">
    <property type="entry name" value="ClpP/crotonase"/>
    <property type="match status" value="1"/>
</dbReference>
<dbReference type="RefSeq" id="WP_081801981.1">
    <property type="nucleotide sequence ID" value="NZ_AQRA01000002.1"/>
</dbReference>
<keyword evidence="4" id="KW-1185">Reference proteome</keyword>
<dbReference type="STRING" id="1317122.ATO12_10050"/>
<feature type="chain" id="PRO_5001512061" description="Tail specific protease domain-containing protein" evidence="1">
    <location>
        <begin position="24"/>
        <end position="349"/>
    </location>
</feature>
<dbReference type="PROSITE" id="PS51257">
    <property type="entry name" value="PROKAR_LIPOPROTEIN"/>
    <property type="match status" value="1"/>
</dbReference>
<dbReference type="PANTHER" id="PTHR32060:SF22">
    <property type="entry name" value="CARBOXYL-TERMINAL-PROCESSING PEPTIDASE 3, CHLOROPLASTIC"/>
    <property type="match status" value="1"/>
</dbReference>
<dbReference type="InterPro" id="IPR029045">
    <property type="entry name" value="ClpP/crotonase-like_dom_sf"/>
</dbReference>
<organism evidence="3 4">
    <name type="scientific">Aquimarina atlantica</name>
    <dbReference type="NCBI Taxonomy" id="1317122"/>
    <lineage>
        <taxon>Bacteria</taxon>
        <taxon>Pseudomonadati</taxon>
        <taxon>Bacteroidota</taxon>
        <taxon>Flavobacteriia</taxon>
        <taxon>Flavobacteriales</taxon>
        <taxon>Flavobacteriaceae</taxon>
        <taxon>Aquimarina</taxon>
    </lineage>
</organism>
<evidence type="ECO:0000313" key="3">
    <source>
        <dbReference type="EMBL" id="EZH75058.1"/>
    </source>
</evidence>
<proteinExistence type="predicted"/>
<dbReference type="InterPro" id="IPR028204">
    <property type="entry name" value="Tricorn_C1"/>
</dbReference>
<dbReference type="Proteomes" id="UP000023541">
    <property type="component" value="Unassembled WGS sequence"/>
</dbReference>
<name>A0A023BZL0_9FLAO</name>
<dbReference type="Gene3D" id="3.30.750.44">
    <property type="match status" value="1"/>
</dbReference>
<dbReference type="CDD" id="cd07563">
    <property type="entry name" value="Peptidase_S41_IRBP"/>
    <property type="match status" value="1"/>
</dbReference>
<dbReference type="eggNOG" id="COG0793">
    <property type="taxonomic scope" value="Bacteria"/>
</dbReference>
<dbReference type="Gene3D" id="3.90.226.10">
    <property type="entry name" value="2-enoyl-CoA Hydratase, Chain A, domain 1"/>
    <property type="match status" value="1"/>
</dbReference>
<dbReference type="PANTHER" id="PTHR32060">
    <property type="entry name" value="TAIL-SPECIFIC PROTEASE"/>
    <property type="match status" value="1"/>
</dbReference>
<protein>
    <recommendedName>
        <fullName evidence="2">Tail specific protease domain-containing protein</fullName>
    </recommendedName>
</protein>
<reference evidence="3 4" key="1">
    <citation type="submission" date="2014-04" db="EMBL/GenBank/DDBJ databases">
        <title>Aquimarina sp. 22II-S11-z7 Genome Sequencing.</title>
        <authorList>
            <person name="Lai Q."/>
        </authorList>
    </citation>
    <scope>NUCLEOTIDE SEQUENCE [LARGE SCALE GENOMIC DNA]</scope>
    <source>
        <strain evidence="3 4">22II-S11-z7</strain>
    </source>
</reference>
<dbReference type="Pfam" id="PF14684">
    <property type="entry name" value="Tricorn_C1"/>
    <property type="match status" value="1"/>
</dbReference>
<dbReference type="EMBL" id="AQRA01000002">
    <property type="protein sequence ID" value="EZH75058.1"/>
    <property type="molecule type" value="Genomic_DNA"/>
</dbReference>
<feature type="signal peptide" evidence="1">
    <location>
        <begin position="1"/>
        <end position="23"/>
    </location>
</feature>
<dbReference type="AlphaFoldDB" id="A0A023BZL0"/>
<dbReference type="SMART" id="SM00245">
    <property type="entry name" value="TSPc"/>
    <property type="match status" value="1"/>
</dbReference>
<accession>A0A023BZL0</accession>
<feature type="domain" description="Tail specific protease" evidence="2">
    <location>
        <begin position="134"/>
        <end position="329"/>
    </location>
</feature>